<gene>
    <name evidence="2" type="ORF">PPENT_87.1.T1670099</name>
</gene>
<keyword evidence="1" id="KW-0472">Membrane</keyword>
<sequence length="1071" mass="128332">MSQLHFSAVGSLSDPQLDWQPHQEMNYKSEFQELIETRLNEIKKCSSNFKYYCKIGFQVLIYLLNVLELILTLIYSSYNNINDEIAYYEISYNLSIILCVSIHSGAWIYTYHFRNLAQNSIFVEITNYLYYMGMGILSYFKLAPFIIYYNRDQSIRQFSFSQINKYLLLNQEDKQRNPCRLFKDRKKPVNIFRNFIFHRVALLSMMITMAIQTIPQLFIQGFFNTLIGSWDIFNIIIFVLLTINLIYYLFELQFIVFTTNNRQTQKKIPFKQKQIKLKFIQETKQLLKSDLKQMEFFNSYYFHIDPSNFSPYQKKRCMIYIINYLLRYKEYKYLEFHFIDEYDEVTLQYLANCFKLIQVKDISLLYKLEDKLSQLESIFRGVEKLNFFHISGENLQDLRFEYNTDEEREIIEQIKFIENPKIIANRQALPQNQFVNNGYIQLSAQFSKLILIEQNNQAKEPQNIAQEAKNCIDRITKEDRFKEYVCDIRFLVELYKKYHYFLDSFKHCDIITILSSDSINIVFSIFTLIYLTKEYDLYKSVLVALTAFNVIFYPISFGLFYQRAFKTFSNLRLLSVILIFTILNTVKMYEILWFCLDYIQNKINQNKSREFIFKTYVKFKNYVLKFQGNIASVLLQFSQQNDKEDRTEQRSEQPLYIALMWRANIEDTLNRIPQLFIYILSLSTQTSNQIWTLSFAQQIYLSFNAIYALLETVIKDFFIPGLILSTSSVNQFLESIQYFNKISNQILLEYPKSFSIMSKVNEYYLKESCTYRVNMKTLNFSNYSGKKKKRIRAQFKYVLACIKSILEIDQAQRVFCMGTELDDLITCLQASELFQLKLNYYLDEVNPNHISDDINVIIKNCPQKLKFLQLQVEATNEHQMKFDVKRTETLIAFSYSYFQIIEQYPNNSCKVEIEINLNINENFLKLDRYNFEEFYFEVSGNLILNNCEQLFAKFNYLKLFKTSIINIGIIQTFQFSSNLRSHQLEILDITFDNIQLDFQEYNFKNLRFFKMILINCEFNKEQLRQILQTLNQYTKEVFIDISQCFERFTRDEQRDLIRRLEQQGIDVVIKI</sequence>
<keyword evidence="1" id="KW-1133">Transmembrane helix</keyword>
<dbReference type="EMBL" id="CAJJDO010000167">
    <property type="protein sequence ID" value="CAD8212350.1"/>
    <property type="molecule type" value="Genomic_DNA"/>
</dbReference>
<keyword evidence="1" id="KW-0812">Transmembrane</keyword>
<feature type="transmembrane region" description="Helical" evidence="1">
    <location>
        <begin position="129"/>
        <end position="149"/>
    </location>
</feature>
<evidence type="ECO:0000313" key="3">
    <source>
        <dbReference type="Proteomes" id="UP000689195"/>
    </source>
</evidence>
<feature type="transmembrane region" description="Helical" evidence="1">
    <location>
        <begin position="195"/>
        <end position="215"/>
    </location>
</feature>
<dbReference type="AlphaFoldDB" id="A0A8S1YEW9"/>
<evidence type="ECO:0000313" key="2">
    <source>
        <dbReference type="EMBL" id="CAD8212350.1"/>
    </source>
</evidence>
<feature type="transmembrane region" description="Helical" evidence="1">
    <location>
        <begin position="510"/>
        <end position="531"/>
    </location>
</feature>
<organism evidence="2 3">
    <name type="scientific">Paramecium pentaurelia</name>
    <dbReference type="NCBI Taxonomy" id="43138"/>
    <lineage>
        <taxon>Eukaryota</taxon>
        <taxon>Sar</taxon>
        <taxon>Alveolata</taxon>
        <taxon>Ciliophora</taxon>
        <taxon>Intramacronucleata</taxon>
        <taxon>Oligohymenophorea</taxon>
        <taxon>Peniculida</taxon>
        <taxon>Parameciidae</taxon>
        <taxon>Paramecium</taxon>
    </lineage>
</organism>
<proteinExistence type="predicted"/>
<name>A0A8S1YEW9_9CILI</name>
<feature type="transmembrane region" description="Helical" evidence="1">
    <location>
        <begin position="573"/>
        <end position="594"/>
    </location>
</feature>
<evidence type="ECO:0000256" key="1">
    <source>
        <dbReference type="SAM" id="Phobius"/>
    </source>
</evidence>
<comment type="caution">
    <text evidence="2">The sequence shown here is derived from an EMBL/GenBank/DDBJ whole genome shotgun (WGS) entry which is preliminary data.</text>
</comment>
<evidence type="ECO:0008006" key="4">
    <source>
        <dbReference type="Google" id="ProtNLM"/>
    </source>
</evidence>
<feature type="transmembrane region" description="Helical" evidence="1">
    <location>
        <begin position="59"/>
        <end position="78"/>
    </location>
</feature>
<keyword evidence="3" id="KW-1185">Reference proteome</keyword>
<dbReference type="Proteomes" id="UP000689195">
    <property type="component" value="Unassembled WGS sequence"/>
</dbReference>
<reference evidence="2" key="1">
    <citation type="submission" date="2021-01" db="EMBL/GenBank/DDBJ databases">
        <authorList>
            <consortium name="Genoscope - CEA"/>
            <person name="William W."/>
        </authorList>
    </citation>
    <scope>NUCLEOTIDE SEQUENCE</scope>
</reference>
<accession>A0A8S1YEW9</accession>
<dbReference type="OrthoDB" id="317635at2759"/>
<feature type="transmembrane region" description="Helical" evidence="1">
    <location>
        <begin position="235"/>
        <end position="257"/>
    </location>
</feature>
<feature type="transmembrane region" description="Helical" evidence="1">
    <location>
        <begin position="90"/>
        <end position="109"/>
    </location>
</feature>
<protein>
    <recommendedName>
        <fullName evidence="4">Transmembrane protein</fullName>
    </recommendedName>
</protein>
<feature type="transmembrane region" description="Helical" evidence="1">
    <location>
        <begin position="537"/>
        <end position="561"/>
    </location>
</feature>